<keyword evidence="2" id="KW-0677">Repeat</keyword>
<feature type="compositionally biased region" description="Gly residues" evidence="6">
    <location>
        <begin position="1"/>
        <end position="11"/>
    </location>
</feature>
<reference evidence="9" key="2">
    <citation type="submission" date="2025-08" db="UniProtKB">
        <authorList>
            <consortium name="RefSeq"/>
        </authorList>
    </citation>
    <scope>IDENTIFICATION</scope>
    <source>
        <strain evidence="9">S238N-H82</strain>
        <tissue evidence="9">Testes</tissue>
    </source>
</reference>
<name>A0A9J7MF60_BRAFL</name>
<dbReference type="SUPFAM" id="SSF57667">
    <property type="entry name" value="beta-beta-alpha zinc fingers"/>
    <property type="match status" value="4"/>
</dbReference>
<dbReference type="AlphaFoldDB" id="A0A9J7MF60"/>
<evidence type="ECO:0000256" key="1">
    <source>
        <dbReference type="ARBA" id="ARBA00022723"/>
    </source>
</evidence>
<keyword evidence="3 5" id="KW-0863">Zinc-finger</keyword>
<dbReference type="GeneID" id="118432331"/>
<dbReference type="GO" id="GO:0001227">
    <property type="term" value="F:DNA-binding transcription repressor activity, RNA polymerase II-specific"/>
    <property type="evidence" value="ECO:0000318"/>
    <property type="project" value="GO_Central"/>
</dbReference>
<dbReference type="KEGG" id="bfo:118432331"/>
<protein>
    <submittedName>
        <fullName evidence="9">Zinc finger protein 510-like</fullName>
    </submittedName>
</protein>
<dbReference type="Proteomes" id="UP000001554">
    <property type="component" value="Chromosome 15"/>
</dbReference>
<dbReference type="Pfam" id="PF13912">
    <property type="entry name" value="zf-C2H2_6"/>
    <property type="match status" value="1"/>
</dbReference>
<dbReference type="OrthoDB" id="6077919at2759"/>
<feature type="domain" description="C2H2-type" evidence="7">
    <location>
        <begin position="28"/>
        <end position="56"/>
    </location>
</feature>
<sequence>MADSGELGGTEGAEVHPDPSDSAPKPKYACSICEKTYKTKKGLCLHVQGYHNNNYPFRCEVCGTGVFTRMRLREHSAKHLKKGLAECKTCKKAPRTAAGLQYHKNLHKTTPTLHQCHLCEKTFHMKKNMIEHMKTHGARFECDACDKIYKSKKALVKHHKAIHTENASKDFVCDICSKAFRRKQYLSQHLVHHSTERKFICELCGKKFKTKQHMQVHQGSRNCKDKDSEEERIWVTNKNTI</sequence>
<feature type="domain" description="C2H2-type" evidence="7">
    <location>
        <begin position="114"/>
        <end position="141"/>
    </location>
</feature>
<dbReference type="GO" id="GO:0008270">
    <property type="term" value="F:zinc ion binding"/>
    <property type="evidence" value="ECO:0007669"/>
    <property type="project" value="UniProtKB-KW"/>
</dbReference>
<organism evidence="8 9">
    <name type="scientific">Branchiostoma floridae</name>
    <name type="common">Florida lancelet</name>
    <name type="synonym">Amphioxus</name>
    <dbReference type="NCBI Taxonomy" id="7739"/>
    <lineage>
        <taxon>Eukaryota</taxon>
        <taxon>Metazoa</taxon>
        <taxon>Chordata</taxon>
        <taxon>Cephalochordata</taxon>
        <taxon>Leptocardii</taxon>
        <taxon>Amphioxiformes</taxon>
        <taxon>Branchiostomatidae</taxon>
        <taxon>Branchiostoma</taxon>
    </lineage>
</organism>
<dbReference type="GO" id="GO:0000978">
    <property type="term" value="F:RNA polymerase II cis-regulatory region sequence-specific DNA binding"/>
    <property type="evidence" value="ECO:0000318"/>
    <property type="project" value="GO_Central"/>
</dbReference>
<keyword evidence="8" id="KW-1185">Reference proteome</keyword>
<evidence type="ECO:0000256" key="2">
    <source>
        <dbReference type="ARBA" id="ARBA00022737"/>
    </source>
</evidence>
<gene>
    <name evidence="9" type="primary">LOC118432331</name>
</gene>
<dbReference type="InterPro" id="IPR013087">
    <property type="entry name" value="Znf_C2H2_type"/>
</dbReference>
<evidence type="ECO:0000256" key="4">
    <source>
        <dbReference type="ARBA" id="ARBA00022833"/>
    </source>
</evidence>
<dbReference type="PANTHER" id="PTHR24379:SF127">
    <property type="entry name" value="BLOODY FINGERS-RELATED"/>
    <property type="match status" value="1"/>
</dbReference>
<evidence type="ECO:0000313" key="9">
    <source>
        <dbReference type="RefSeq" id="XP_035699773.1"/>
    </source>
</evidence>
<keyword evidence="4" id="KW-0862">Zinc</keyword>
<evidence type="ECO:0000256" key="6">
    <source>
        <dbReference type="SAM" id="MobiDB-lite"/>
    </source>
</evidence>
<dbReference type="PROSITE" id="PS50157">
    <property type="entry name" value="ZINC_FINGER_C2H2_2"/>
    <property type="match status" value="5"/>
</dbReference>
<dbReference type="RefSeq" id="XP_035699773.1">
    <property type="nucleotide sequence ID" value="XM_035843880.1"/>
</dbReference>
<feature type="domain" description="C2H2-type" evidence="7">
    <location>
        <begin position="171"/>
        <end position="198"/>
    </location>
</feature>
<dbReference type="OMA" id="CKKAPRT"/>
<dbReference type="InterPro" id="IPR036236">
    <property type="entry name" value="Znf_C2H2_sf"/>
</dbReference>
<dbReference type="GO" id="GO:0001817">
    <property type="term" value="P:regulation of cytokine production"/>
    <property type="evidence" value="ECO:0000318"/>
    <property type="project" value="GO_Central"/>
</dbReference>
<feature type="domain" description="C2H2-type" evidence="7">
    <location>
        <begin position="140"/>
        <end position="168"/>
    </location>
</feature>
<evidence type="ECO:0000313" key="8">
    <source>
        <dbReference type="Proteomes" id="UP000001554"/>
    </source>
</evidence>
<dbReference type="Pfam" id="PF00096">
    <property type="entry name" value="zf-C2H2"/>
    <property type="match status" value="4"/>
</dbReference>
<dbReference type="Gene3D" id="3.30.160.60">
    <property type="entry name" value="Classic Zinc Finger"/>
    <property type="match status" value="4"/>
</dbReference>
<evidence type="ECO:0000256" key="3">
    <source>
        <dbReference type="ARBA" id="ARBA00022771"/>
    </source>
</evidence>
<proteinExistence type="predicted"/>
<dbReference type="SMART" id="SM00355">
    <property type="entry name" value="ZnF_C2H2"/>
    <property type="match status" value="7"/>
</dbReference>
<dbReference type="PROSITE" id="PS00028">
    <property type="entry name" value="ZINC_FINGER_C2H2_1"/>
    <property type="match status" value="5"/>
</dbReference>
<evidence type="ECO:0000256" key="5">
    <source>
        <dbReference type="PROSITE-ProRule" id="PRU00042"/>
    </source>
</evidence>
<dbReference type="GO" id="GO:0002682">
    <property type="term" value="P:regulation of immune system process"/>
    <property type="evidence" value="ECO:0000318"/>
    <property type="project" value="GO_Central"/>
</dbReference>
<evidence type="ECO:0000259" key="7">
    <source>
        <dbReference type="PROSITE" id="PS50157"/>
    </source>
</evidence>
<dbReference type="GO" id="GO:0000122">
    <property type="term" value="P:negative regulation of transcription by RNA polymerase II"/>
    <property type="evidence" value="ECO:0000318"/>
    <property type="project" value="GO_Central"/>
</dbReference>
<accession>A0A9J7MF60</accession>
<keyword evidence="1" id="KW-0479">Metal-binding</keyword>
<feature type="region of interest" description="Disordered" evidence="6">
    <location>
        <begin position="1"/>
        <end position="25"/>
    </location>
</feature>
<dbReference type="PANTHER" id="PTHR24379">
    <property type="entry name" value="KRAB AND ZINC FINGER DOMAIN-CONTAINING"/>
    <property type="match status" value="1"/>
</dbReference>
<dbReference type="GO" id="GO:0005654">
    <property type="term" value="C:nucleoplasm"/>
    <property type="evidence" value="ECO:0000318"/>
    <property type="project" value="GO_Central"/>
</dbReference>
<feature type="domain" description="C2H2-type" evidence="7">
    <location>
        <begin position="199"/>
        <end position="227"/>
    </location>
</feature>
<reference evidence="8" key="1">
    <citation type="journal article" date="2020" name="Nat. Ecol. Evol.">
        <title>Deeply conserved synteny resolves early events in vertebrate evolution.</title>
        <authorList>
            <person name="Simakov O."/>
            <person name="Marletaz F."/>
            <person name="Yue J.X."/>
            <person name="O'Connell B."/>
            <person name="Jenkins J."/>
            <person name="Brandt A."/>
            <person name="Calef R."/>
            <person name="Tung C.H."/>
            <person name="Huang T.K."/>
            <person name="Schmutz J."/>
            <person name="Satoh N."/>
            <person name="Yu J.K."/>
            <person name="Putnam N.H."/>
            <person name="Green R.E."/>
            <person name="Rokhsar D.S."/>
        </authorList>
    </citation>
    <scope>NUCLEOTIDE SEQUENCE [LARGE SCALE GENOMIC DNA]</scope>
    <source>
        <strain evidence="8">S238N-H82</strain>
    </source>
</reference>